<protein>
    <submittedName>
        <fullName evidence="1">Uncharacterized protein</fullName>
    </submittedName>
</protein>
<keyword evidence="2" id="KW-1185">Reference proteome</keyword>
<dbReference type="EnsemblPlants" id="OPUNC04G21820.1">
    <property type="protein sequence ID" value="OPUNC04G21820.1"/>
    <property type="gene ID" value="OPUNC04G21820"/>
</dbReference>
<accession>A0A0E0KUT4</accession>
<dbReference type="Proteomes" id="UP000026962">
    <property type="component" value="Chromosome 4"/>
</dbReference>
<dbReference type="Gramene" id="OPUNC04G21820.1">
    <property type="protein sequence ID" value="OPUNC04G21820.1"/>
    <property type="gene ID" value="OPUNC04G21820"/>
</dbReference>
<dbReference type="AlphaFoldDB" id="A0A0E0KUT4"/>
<dbReference type="HOGENOM" id="CLU_1196532_0_0_1"/>
<sequence>MPWRNVGDESAGAAGAVLRQAARLTRAPLSARGFSADVAAAAGVLRLAAGLQQPGLPRHSAADRLKDLVWVPDDRVGVKILGRIKPEPVLHLPATFAIGEDVGVQGVGLAGDVAQELEVQLLFSWSLTYIVVTVPAESSATSLMSMSILAKRYEVLDLNADPITRSSVSAIVWSPLLSLSSCVWPNSTSSWSVMSPPPVTGVAAASSAEANRQARRWCALAGAMASGRWCKL</sequence>
<proteinExistence type="predicted"/>
<evidence type="ECO:0000313" key="2">
    <source>
        <dbReference type="Proteomes" id="UP000026962"/>
    </source>
</evidence>
<reference evidence="1" key="2">
    <citation type="submission" date="2018-05" db="EMBL/GenBank/DDBJ databases">
        <title>OpunRS2 (Oryza punctata Reference Sequence Version 2).</title>
        <authorList>
            <person name="Zhang J."/>
            <person name="Kudrna D."/>
            <person name="Lee S."/>
            <person name="Talag J."/>
            <person name="Welchert J."/>
            <person name="Wing R.A."/>
        </authorList>
    </citation>
    <scope>NUCLEOTIDE SEQUENCE [LARGE SCALE GENOMIC DNA]</scope>
</reference>
<organism evidence="1">
    <name type="scientific">Oryza punctata</name>
    <name type="common">Red rice</name>
    <dbReference type="NCBI Taxonomy" id="4537"/>
    <lineage>
        <taxon>Eukaryota</taxon>
        <taxon>Viridiplantae</taxon>
        <taxon>Streptophyta</taxon>
        <taxon>Embryophyta</taxon>
        <taxon>Tracheophyta</taxon>
        <taxon>Spermatophyta</taxon>
        <taxon>Magnoliopsida</taxon>
        <taxon>Liliopsida</taxon>
        <taxon>Poales</taxon>
        <taxon>Poaceae</taxon>
        <taxon>BOP clade</taxon>
        <taxon>Oryzoideae</taxon>
        <taxon>Oryzeae</taxon>
        <taxon>Oryzinae</taxon>
        <taxon>Oryza</taxon>
    </lineage>
</organism>
<name>A0A0E0KUT4_ORYPU</name>
<reference evidence="1" key="1">
    <citation type="submission" date="2015-04" db="UniProtKB">
        <authorList>
            <consortium name="EnsemblPlants"/>
        </authorList>
    </citation>
    <scope>IDENTIFICATION</scope>
</reference>
<evidence type="ECO:0000313" key="1">
    <source>
        <dbReference type="EnsemblPlants" id="OPUNC04G21820.1"/>
    </source>
</evidence>